<reference evidence="1 2" key="1">
    <citation type="journal article" date="2018" name="Plant J.">
        <title>Genome sequences of Chlorella sorokiniana UTEX 1602 and Micractinium conductrix SAG 241.80: implications to maltose excretion by a green alga.</title>
        <authorList>
            <person name="Arriola M.B."/>
            <person name="Velmurugan N."/>
            <person name="Zhang Y."/>
            <person name="Plunkett M.H."/>
            <person name="Hondzo H."/>
            <person name="Barney B.M."/>
        </authorList>
    </citation>
    <scope>NUCLEOTIDE SEQUENCE [LARGE SCALE GENOMIC DNA]</scope>
    <source>
        <strain evidence="2">UTEX 1602</strain>
    </source>
</reference>
<evidence type="ECO:0000313" key="2">
    <source>
        <dbReference type="Proteomes" id="UP000239899"/>
    </source>
</evidence>
<dbReference type="EMBL" id="LHPG02000005">
    <property type="protein sequence ID" value="PRW58552.1"/>
    <property type="molecule type" value="Genomic_DNA"/>
</dbReference>
<name>A0A2P6TWW6_CHLSO</name>
<comment type="caution">
    <text evidence="1">The sequence shown here is derived from an EMBL/GenBank/DDBJ whole genome shotgun (WGS) entry which is preliminary data.</text>
</comment>
<accession>A0A2P6TWW6</accession>
<evidence type="ECO:0000313" key="1">
    <source>
        <dbReference type="EMBL" id="PRW58552.1"/>
    </source>
</evidence>
<proteinExistence type="predicted"/>
<gene>
    <name evidence="1" type="ORF">C2E21_2778</name>
</gene>
<sequence length="314" mass="34387">MLWYSWYRSTGLILWPRSKRLLVATAADLPFQLLRLHNMLNPAGAQPPDMPAWAAWASGPVATALARLQYECEPTAAGAEGGEEDEDAWLDGLRSDDEDWDSLARTRRQQVEDSAARALWGPQPPTTPQQLAAALAGAVAQADAAVVTRNRESLALLVKLVCQMGDMDVGASLLKASKREPCCVGYGTNPQEAILRMCAHFGWPAAWLSLLGQLLAAHPIPWSSWQGLTQTKLIERAVQIEARFPSTDDNGARSKKALGAMALGLAVAVRTQWQGSRVMARRSLLAACLPSSRFCSPSQRQAPAWRCTWWLMRC</sequence>
<keyword evidence="2" id="KW-1185">Reference proteome</keyword>
<organism evidence="1 2">
    <name type="scientific">Chlorella sorokiniana</name>
    <name type="common">Freshwater green alga</name>
    <dbReference type="NCBI Taxonomy" id="3076"/>
    <lineage>
        <taxon>Eukaryota</taxon>
        <taxon>Viridiplantae</taxon>
        <taxon>Chlorophyta</taxon>
        <taxon>core chlorophytes</taxon>
        <taxon>Trebouxiophyceae</taxon>
        <taxon>Chlorellales</taxon>
        <taxon>Chlorellaceae</taxon>
        <taxon>Chlorella clade</taxon>
        <taxon>Chlorella</taxon>
    </lineage>
</organism>
<protein>
    <submittedName>
        <fullName evidence="1">Uncharacterized protein</fullName>
    </submittedName>
</protein>
<dbReference type="AlphaFoldDB" id="A0A2P6TWW6"/>
<dbReference type="Proteomes" id="UP000239899">
    <property type="component" value="Unassembled WGS sequence"/>
</dbReference>